<keyword evidence="3" id="KW-1185">Reference proteome</keyword>
<keyword evidence="1" id="KW-0732">Signal</keyword>
<evidence type="ECO:0000256" key="1">
    <source>
        <dbReference type="SAM" id="SignalP"/>
    </source>
</evidence>
<dbReference type="RefSeq" id="WP_072556227.1">
    <property type="nucleotide sequence ID" value="NZ_CP018155.1"/>
</dbReference>
<proteinExistence type="predicted"/>
<feature type="chain" id="PRO_5012837630" evidence="1">
    <location>
        <begin position="19"/>
        <end position="179"/>
    </location>
</feature>
<reference evidence="2 3" key="1">
    <citation type="submission" date="2016-11" db="EMBL/GenBank/DDBJ databases">
        <title>Tenacibaculum sp. LPB0136, isolated from marine environment.</title>
        <authorList>
            <person name="Kim E."/>
            <person name="Yi H."/>
        </authorList>
    </citation>
    <scope>NUCLEOTIDE SEQUENCE [LARGE SCALE GENOMIC DNA]</scope>
    <source>
        <strain evidence="2 3">LPB0136</strain>
    </source>
</reference>
<name>A0A1L3JKT1_9FLAO</name>
<dbReference type="Proteomes" id="UP000181898">
    <property type="component" value="Chromosome"/>
</dbReference>
<evidence type="ECO:0000313" key="2">
    <source>
        <dbReference type="EMBL" id="APG65703.1"/>
    </source>
</evidence>
<dbReference type="KEGG" id="ten:LPB136_10155"/>
<evidence type="ECO:0000313" key="3">
    <source>
        <dbReference type="Proteomes" id="UP000181898"/>
    </source>
</evidence>
<feature type="signal peptide" evidence="1">
    <location>
        <begin position="1"/>
        <end position="18"/>
    </location>
</feature>
<dbReference type="OrthoDB" id="1202147at2"/>
<protein>
    <submittedName>
        <fullName evidence="2">Uncharacterized protein</fullName>
    </submittedName>
</protein>
<dbReference type="AlphaFoldDB" id="A0A1L3JKT1"/>
<organism evidence="2 3">
    <name type="scientific">Tenacibaculum todarodis</name>
    <dbReference type="NCBI Taxonomy" id="1850252"/>
    <lineage>
        <taxon>Bacteria</taxon>
        <taxon>Pseudomonadati</taxon>
        <taxon>Bacteroidota</taxon>
        <taxon>Flavobacteriia</taxon>
        <taxon>Flavobacteriales</taxon>
        <taxon>Flavobacteriaceae</taxon>
        <taxon>Tenacibaculum</taxon>
    </lineage>
</organism>
<accession>A0A1L3JKT1</accession>
<dbReference type="EMBL" id="CP018155">
    <property type="protein sequence ID" value="APG65703.1"/>
    <property type="molecule type" value="Genomic_DNA"/>
</dbReference>
<sequence>MKTKIILTLLLIPFIAFAQIKGKKSKSPYKTSKGTEFKVGDIIQLKKASNNNKFAYAYVKKSGLSLGNITKAVKSVKDVKNMNVNSVENISNTLDNVNNLANSELVNSAMNQLMGQAVSASYVEENALPAAMEGSKFKIKQFKVYTDKDTGDQIVHAIAKGGGKNVAILLDFAQKMGEL</sequence>
<gene>
    <name evidence="2" type="ORF">LPB136_10155</name>
</gene>